<dbReference type="InterPro" id="IPR049293">
    <property type="entry name" value="DUF6843"/>
</dbReference>
<keyword evidence="4" id="KW-1185">Reference proteome</keyword>
<evidence type="ECO:0000256" key="1">
    <source>
        <dbReference type="SAM" id="MobiDB-lite"/>
    </source>
</evidence>
<accession>A0ABS5LDC5</accession>
<sequence length="136" mass="15354">MKKRFIAAAFALLISSGCKEDDQASPRTFLIPEGYTGWVKIEYDSTVKASTSQNEGEVLKADSKGLIKTSSSSIHEGWAESDYFYVSEKGKKKKLNPDQMIHGNSSGRESNEKTEQYFFIGTNEEFQKNQYKPEHP</sequence>
<dbReference type="RefSeq" id="WP_211557572.1">
    <property type="nucleotide sequence ID" value="NZ_JAGVRK010000001.1"/>
</dbReference>
<evidence type="ECO:0000313" key="4">
    <source>
        <dbReference type="Proteomes" id="UP000682403"/>
    </source>
</evidence>
<evidence type="ECO:0000313" key="3">
    <source>
        <dbReference type="EMBL" id="MBS2968616.1"/>
    </source>
</evidence>
<dbReference type="Proteomes" id="UP000682403">
    <property type="component" value="Unassembled WGS sequence"/>
</dbReference>
<gene>
    <name evidence="3" type="ORF">J9317_07585</name>
</gene>
<comment type="caution">
    <text evidence="3">The sequence shown here is derived from an EMBL/GenBank/DDBJ whole genome shotgun (WGS) entry which is preliminary data.</text>
</comment>
<reference evidence="3 4" key="1">
    <citation type="submission" date="2021-04" db="EMBL/GenBank/DDBJ databases">
        <title>Metabacillus sp. strain KIGAM252 whole genome sequence.</title>
        <authorList>
            <person name="Seo M.-J."/>
            <person name="Cho E.-S."/>
            <person name="Hwang C.Y."/>
            <person name="Yoon D.J."/>
        </authorList>
    </citation>
    <scope>NUCLEOTIDE SEQUENCE [LARGE SCALE GENOMIC DNA]</scope>
    <source>
        <strain evidence="3 4">KIGAM252</strain>
    </source>
</reference>
<name>A0ABS5LDC5_9BACI</name>
<feature type="region of interest" description="Disordered" evidence="1">
    <location>
        <begin position="92"/>
        <end position="113"/>
    </location>
</feature>
<organism evidence="3 4">
    <name type="scientific">Metabacillus flavus</name>
    <dbReference type="NCBI Taxonomy" id="2823519"/>
    <lineage>
        <taxon>Bacteria</taxon>
        <taxon>Bacillati</taxon>
        <taxon>Bacillota</taxon>
        <taxon>Bacilli</taxon>
        <taxon>Bacillales</taxon>
        <taxon>Bacillaceae</taxon>
        <taxon>Metabacillus</taxon>
    </lineage>
</organism>
<protein>
    <recommendedName>
        <fullName evidence="2">DUF6843 domain-containing protein</fullName>
    </recommendedName>
</protein>
<dbReference type="EMBL" id="JAGVRK010000001">
    <property type="protein sequence ID" value="MBS2968616.1"/>
    <property type="molecule type" value="Genomic_DNA"/>
</dbReference>
<dbReference type="Pfam" id="PF20862">
    <property type="entry name" value="DUF6843"/>
    <property type="match status" value="1"/>
</dbReference>
<dbReference type="PROSITE" id="PS51257">
    <property type="entry name" value="PROKAR_LIPOPROTEIN"/>
    <property type="match status" value="1"/>
</dbReference>
<evidence type="ECO:0000259" key="2">
    <source>
        <dbReference type="Pfam" id="PF20862"/>
    </source>
</evidence>
<proteinExistence type="predicted"/>
<feature type="domain" description="DUF6843" evidence="2">
    <location>
        <begin position="25"/>
        <end position="117"/>
    </location>
</feature>